<dbReference type="EMBL" id="CAEKDK010000004">
    <property type="protein sequence ID" value="CAB4275823.1"/>
    <property type="molecule type" value="Genomic_DNA"/>
</dbReference>
<feature type="compositionally biased region" description="Polar residues" evidence="1">
    <location>
        <begin position="77"/>
        <end position="89"/>
    </location>
</feature>
<proteinExistence type="predicted"/>
<organism evidence="2 3">
    <name type="scientific">Prunus armeniaca</name>
    <name type="common">Apricot</name>
    <name type="synonym">Armeniaca vulgaris</name>
    <dbReference type="NCBI Taxonomy" id="36596"/>
    <lineage>
        <taxon>Eukaryota</taxon>
        <taxon>Viridiplantae</taxon>
        <taxon>Streptophyta</taxon>
        <taxon>Embryophyta</taxon>
        <taxon>Tracheophyta</taxon>
        <taxon>Spermatophyta</taxon>
        <taxon>Magnoliopsida</taxon>
        <taxon>eudicotyledons</taxon>
        <taxon>Gunneridae</taxon>
        <taxon>Pentapetalae</taxon>
        <taxon>rosids</taxon>
        <taxon>fabids</taxon>
        <taxon>Rosales</taxon>
        <taxon>Rosaceae</taxon>
        <taxon>Amygdaloideae</taxon>
        <taxon>Amygdaleae</taxon>
        <taxon>Prunus</taxon>
    </lineage>
</organism>
<dbReference type="Proteomes" id="UP000507222">
    <property type="component" value="Unassembled WGS sequence"/>
</dbReference>
<protein>
    <submittedName>
        <fullName evidence="2">Uncharacterized protein</fullName>
    </submittedName>
</protein>
<reference evidence="2 3" key="1">
    <citation type="submission" date="2020-05" db="EMBL/GenBank/DDBJ databases">
        <authorList>
            <person name="Campoy J."/>
            <person name="Schneeberger K."/>
            <person name="Spophaly S."/>
        </authorList>
    </citation>
    <scope>NUCLEOTIDE SEQUENCE [LARGE SCALE GENOMIC DNA]</scope>
    <source>
        <strain evidence="2">PruArmRojPasFocal</strain>
    </source>
</reference>
<evidence type="ECO:0000313" key="3">
    <source>
        <dbReference type="Proteomes" id="UP000507222"/>
    </source>
</evidence>
<gene>
    <name evidence="2" type="ORF">CURHAP_LOCUS24760</name>
</gene>
<evidence type="ECO:0000313" key="2">
    <source>
        <dbReference type="EMBL" id="CAB4275823.1"/>
    </source>
</evidence>
<name>A0A6J5UIB6_PRUAR</name>
<dbReference type="AlphaFoldDB" id="A0A6J5UIB6"/>
<evidence type="ECO:0000256" key="1">
    <source>
        <dbReference type="SAM" id="MobiDB-lite"/>
    </source>
</evidence>
<sequence>MEERDNDEEGSRKVVGIGVQTWREWFHCKMSRFCLIEFVNNSTQAPISHNIYWKELLMLVAFLIVHIVKGKHYCYGHTSQQKQDNSNECPKNHEMKL</sequence>
<feature type="region of interest" description="Disordered" evidence="1">
    <location>
        <begin position="77"/>
        <end position="97"/>
    </location>
</feature>
<accession>A0A6J5UIB6</accession>